<keyword evidence="3" id="KW-0963">Cytoplasm</keyword>
<feature type="domain" description="RING-Gid-type" evidence="10">
    <location>
        <begin position="314"/>
        <end position="384"/>
    </location>
</feature>
<proteinExistence type="inferred from homology"/>
<dbReference type="Proteomes" id="UP000007148">
    <property type="component" value="Unassembled WGS sequence"/>
</dbReference>
<reference evidence="11 12" key="1">
    <citation type="journal article" date="2011" name="PLoS Pathog.">
        <title>Endophytic Life Strategies Decoded by Genome and Transcriptome Analyses of the Mutualistic Root Symbiont Piriformospora indica.</title>
        <authorList>
            <person name="Zuccaro A."/>
            <person name="Lahrmann U."/>
            <person name="Guldener U."/>
            <person name="Langen G."/>
            <person name="Pfiffi S."/>
            <person name="Biedenkopf D."/>
            <person name="Wong P."/>
            <person name="Samans B."/>
            <person name="Grimm C."/>
            <person name="Basiewicz M."/>
            <person name="Murat C."/>
            <person name="Martin F."/>
            <person name="Kogel K.H."/>
        </authorList>
    </citation>
    <scope>NUCLEOTIDE SEQUENCE [LARGE SCALE GENOMIC DNA]</scope>
    <source>
        <strain evidence="11 12">DSM 11827</strain>
    </source>
</reference>
<name>G4TVT5_SERID</name>
<gene>
    <name evidence="11" type="ORF">PIIN_09411</name>
</gene>
<comment type="caution">
    <text evidence="11">The sequence shown here is derived from an EMBL/GenBank/DDBJ whole genome shotgun (WGS) entry which is preliminary data.</text>
</comment>
<dbReference type="PANTHER" id="PTHR12170">
    <property type="entry name" value="MACROPHAGE ERYTHROBLAST ATTACHER-RELATED"/>
    <property type="match status" value="1"/>
</dbReference>
<evidence type="ECO:0000256" key="5">
    <source>
        <dbReference type="ARBA" id="ARBA00022771"/>
    </source>
</evidence>
<dbReference type="CDD" id="cd16659">
    <property type="entry name" value="RING-Ubox_Emp"/>
    <property type="match status" value="1"/>
</dbReference>
<evidence type="ECO:0000256" key="1">
    <source>
        <dbReference type="ARBA" id="ARBA00004496"/>
    </source>
</evidence>
<sequence>MSGAAPMTTPAAVPEGVYMLEQPFLRAPNESLRRQFRAMQKHVERDMTGLKNNARELSKKGGQSQQDAIAALDAMIAKVEGLKQKLSDVHEKGTTPNIAALRSRSHHLDELEKMDESEQELWMDTRLDRWLVDWSLRHGHARTAAAIAEQRKIEDFVDTSLFAEVTRIEQALAAKSCTEALAWCSDNKNALRKNKCTLEFELRLQEFIELARNEKSMEAFVYWRKHLQPWQETHLARIQQAAGLLAMSPSRKCKSYQKYYSEQRWTALVHFFRKAIYQLHALPSDPLLYYALSAGLTSLKVSACTDETCYNVDCPVCDASGLGVLAKEVPFSHHGNSTIVCRISGKIMNEDNPPLAFSNGNVYSSEALKEMAAKHNGKVKCPRTGIEQELSSLQKVYIT</sequence>
<evidence type="ECO:0000256" key="6">
    <source>
        <dbReference type="ARBA" id="ARBA00022833"/>
    </source>
</evidence>
<dbReference type="GO" id="GO:0008270">
    <property type="term" value="F:zinc ion binding"/>
    <property type="evidence" value="ECO:0007669"/>
    <property type="project" value="UniProtKB-KW"/>
</dbReference>
<keyword evidence="4" id="KW-0479">Metal-binding</keyword>
<dbReference type="FunCoup" id="G4TVT5">
    <property type="interactions" value="422"/>
</dbReference>
<evidence type="ECO:0000259" key="10">
    <source>
        <dbReference type="PROSITE" id="PS51867"/>
    </source>
</evidence>
<dbReference type="GO" id="GO:0061630">
    <property type="term" value="F:ubiquitin protein ligase activity"/>
    <property type="evidence" value="ECO:0007669"/>
    <property type="project" value="InterPro"/>
</dbReference>
<dbReference type="InterPro" id="IPR044063">
    <property type="entry name" value="ZF_RING_GID"/>
</dbReference>
<keyword evidence="6" id="KW-0862">Zinc</keyword>
<keyword evidence="5 7" id="KW-0863">Zinc-finger</keyword>
<evidence type="ECO:0000256" key="2">
    <source>
        <dbReference type="ARBA" id="ARBA00010615"/>
    </source>
</evidence>
<dbReference type="SMART" id="SM00757">
    <property type="entry name" value="CRA"/>
    <property type="match status" value="1"/>
</dbReference>
<dbReference type="PANTHER" id="PTHR12170:SF2">
    <property type="entry name" value="E3 UBIQUITIN-PROTEIN TRANSFERASE MAEA"/>
    <property type="match status" value="1"/>
</dbReference>
<dbReference type="HOGENOM" id="CLU_027445_2_0_1"/>
<evidence type="ECO:0000256" key="4">
    <source>
        <dbReference type="ARBA" id="ARBA00022723"/>
    </source>
</evidence>
<evidence type="ECO:0000259" key="9">
    <source>
        <dbReference type="PROSITE" id="PS50897"/>
    </source>
</evidence>
<evidence type="ECO:0000313" key="12">
    <source>
        <dbReference type="Proteomes" id="UP000007148"/>
    </source>
</evidence>
<protein>
    <submittedName>
        <fullName evidence="11">Related to macrophage erythroblast attacher</fullName>
    </submittedName>
</protein>
<comment type="subcellular location">
    <subcellularLocation>
        <location evidence="1">Cytoplasm</location>
    </subcellularLocation>
</comment>
<keyword evidence="12" id="KW-1185">Reference proteome</keyword>
<dbReference type="GO" id="GO:0034657">
    <property type="term" value="C:GID complex"/>
    <property type="evidence" value="ECO:0007669"/>
    <property type="project" value="TreeGrafter"/>
</dbReference>
<dbReference type="PROSITE" id="PS50897">
    <property type="entry name" value="CTLH"/>
    <property type="match status" value="1"/>
</dbReference>
<dbReference type="GO" id="GO:0005737">
    <property type="term" value="C:cytoplasm"/>
    <property type="evidence" value="ECO:0007669"/>
    <property type="project" value="UniProtKB-SubCell"/>
</dbReference>
<keyword evidence="8" id="KW-0175">Coiled coil</keyword>
<dbReference type="GO" id="GO:0005634">
    <property type="term" value="C:nucleus"/>
    <property type="evidence" value="ECO:0007669"/>
    <property type="project" value="TreeGrafter"/>
</dbReference>
<dbReference type="EMBL" id="CAFZ01000448">
    <property type="protein sequence ID" value="CCA75428.1"/>
    <property type="molecule type" value="Genomic_DNA"/>
</dbReference>
<accession>G4TVT5</accession>
<dbReference type="GO" id="GO:0043161">
    <property type="term" value="P:proteasome-mediated ubiquitin-dependent protein catabolic process"/>
    <property type="evidence" value="ECO:0007669"/>
    <property type="project" value="InterPro"/>
</dbReference>
<dbReference type="InterPro" id="IPR045098">
    <property type="entry name" value="Fyv10_fam"/>
</dbReference>
<feature type="domain" description="CTLH" evidence="9">
    <location>
        <begin position="162"/>
        <end position="218"/>
    </location>
</feature>
<dbReference type="InterPro" id="IPR024964">
    <property type="entry name" value="CTLH/CRA"/>
</dbReference>
<dbReference type="InterPro" id="IPR013144">
    <property type="entry name" value="CRA_dom"/>
</dbReference>
<evidence type="ECO:0000313" key="11">
    <source>
        <dbReference type="EMBL" id="CCA75428.1"/>
    </source>
</evidence>
<dbReference type="STRING" id="1109443.G4TVT5"/>
<dbReference type="InParanoid" id="G4TVT5"/>
<feature type="coiled-coil region" evidence="8">
    <location>
        <begin position="40"/>
        <end position="92"/>
    </location>
</feature>
<dbReference type="AlphaFoldDB" id="G4TVT5"/>
<dbReference type="OrthoDB" id="1933455at2759"/>
<dbReference type="OMA" id="YFDDKRW"/>
<dbReference type="Pfam" id="PF10607">
    <property type="entry name" value="CTLH"/>
    <property type="match status" value="1"/>
</dbReference>
<evidence type="ECO:0000256" key="3">
    <source>
        <dbReference type="ARBA" id="ARBA00022490"/>
    </source>
</evidence>
<dbReference type="eggNOG" id="KOG0396">
    <property type="taxonomic scope" value="Eukaryota"/>
</dbReference>
<dbReference type="SMART" id="SM00668">
    <property type="entry name" value="CTLH"/>
    <property type="match status" value="1"/>
</dbReference>
<comment type="similarity">
    <text evidence="2">Belongs to the FYV10 family.</text>
</comment>
<dbReference type="InterPro" id="IPR006595">
    <property type="entry name" value="CTLH_C"/>
</dbReference>
<evidence type="ECO:0000256" key="7">
    <source>
        <dbReference type="PROSITE-ProRule" id="PRU01215"/>
    </source>
</evidence>
<organism evidence="11 12">
    <name type="scientific">Serendipita indica (strain DSM 11827)</name>
    <name type="common">Root endophyte fungus</name>
    <name type="synonym">Piriformospora indica</name>
    <dbReference type="NCBI Taxonomy" id="1109443"/>
    <lineage>
        <taxon>Eukaryota</taxon>
        <taxon>Fungi</taxon>
        <taxon>Dikarya</taxon>
        <taxon>Basidiomycota</taxon>
        <taxon>Agaricomycotina</taxon>
        <taxon>Agaricomycetes</taxon>
        <taxon>Sebacinales</taxon>
        <taxon>Serendipitaceae</taxon>
        <taxon>Serendipita</taxon>
    </lineage>
</organism>
<evidence type="ECO:0000256" key="8">
    <source>
        <dbReference type="SAM" id="Coils"/>
    </source>
</evidence>
<feature type="zinc finger region" description="RING-Gid-type" evidence="7">
    <location>
        <begin position="314"/>
        <end position="384"/>
    </location>
</feature>
<dbReference type="PROSITE" id="PS51867">
    <property type="entry name" value="ZF_RING_GID"/>
    <property type="match status" value="1"/>
</dbReference>